<name>A0A1J1HND9_9DIPT</name>
<evidence type="ECO:0000313" key="2">
    <source>
        <dbReference type="Proteomes" id="UP000183832"/>
    </source>
</evidence>
<sequence length="113" mass="13168">MISILSDDKSIFETDRSVSGEASCLMMNVNKKSNNPKCLLRNSFLFLDFNELFGNIIKPHSKMQIKKHSFQWFALFIPKCFNDPINASMEHLVVKNYDQTKCLFLFNALELFH</sequence>
<organism evidence="1 2">
    <name type="scientific">Clunio marinus</name>
    <dbReference type="NCBI Taxonomy" id="568069"/>
    <lineage>
        <taxon>Eukaryota</taxon>
        <taxon>Metazoa</taxon>
        <taxon>Ecdysozoa</taxon>
        <taxon>Arthropoda</taxon>
        <taxon>Hexapoda</taxon>
        <taxon>Insecta</taxon>
        <taxon>Pterygota</taxon>
        <taxon>Neoptera</taxon>
        <taxon>Endopterygota</taxon>
        <taxon>Diptera</taxon>
        <taxon>Nematocera</taxon>
        <taxon>Chironomoidea</taxon>
        <taxon>Chironomidae</taxon>
        <taxon>Clunio</taxon>
    </lineage>
</organism>
<dbReference type="Proteomes" id="UP000183832">
    <property type="component" value="Unassembled WGS sequence"/>
</dbReference>
<accession>A0A1J1HND9</accession>
<proteinExistence type="predicted"/>
<evidence type="ECO:0000313" key="1">
    <source>
        <dbReference type="EMBL" id="CRK89565.1"/>
    </source>
</evidence>
<protein>
    <submittedName>
        <fullName evidence="1">CLUMA_CG003304, isoform A</fullName>
    </submittedName>
</protein>
<keyword evidence="2" id="KW-1185">Reference proteome</keyword>
<gene>
    <name evidence="1" type="ORF">CLUMA_CG003304</name>
</gene>
<dbReference type="AlphaFoldDB" id="A0A1J1HND9"/>
<reference evidence="1 2" key="1">
    <citation type="submission" date="2015-04" db="EMBL/GenBank/DDBJ databases">
        <authorList>
            <person name="Syromyatnikov M.Y."/>
            <person name="Popov V.N."/>
        </authorList>
    </citation>
    <scope>NUCLEOTIDE SEQUENCE [LARGE SCALE GENOMIC DNA]</scope>
</reference>
<dbReference type="EMBL" id="CVRI01000013">
    <property type="protein sequence ID" value="CRK89565.1"/>
    <property type="molecule type" value="Genomic_DNA"/>
</dbReference>